<organism evidence="4 5">
    <name type="scientific">Eubacterium barkeri</name>
    <name type="common">Clostridium barkeri</name>
    <dbReference type="NCBI Taxonomy" id="1528"/>
    <lineage>
        <taxon>Bacteria</taxon>
        <taxon>Bacillati</taxon>
        <taxon>Bacillota</taxon>
        <taxon>Clostridia</taxon>
        <taxon>Eubacteriales</taxon>
        <taxon>Eubacteriaceae</taxon>
        <taxon>Eubacterium</taxon>
    </lineage>
</organism>
<dbReference type="Pfam" id="PF05683">
    <property type="entry name" value="Fumerase_C"/>
    <property type="match status" value="1"/>
</dbReference>
<dbReference type="Proteomes" id="UP000199652">
    <property type="component" value="Unassembled WGS sequence"/>
</dbReference>
<dbReference type="GO" id="GO:0016836">
    <property type="term" value="F:hydro-lyase activity"/>
    <property type="evidence" value="ECO:0007669"/>
    <property type="project" value="InterPro"/>
</dbReference>
<evidence type="ECO:0000313" key="5">
    <source>
        <dbReference type="Proteomes" id="UP000199652"/>
    </source>
</evidence>
<sequence length="186" mass="20223">MIKAIKAPLTPSMAKSLVAGDHVRISGTIYTARDAAHQRMVDELEKKGTLPFEITNEIIFYMGPCPAKPGKIIGPAGPTTSHRMDAYTPRLLEEGLLGMIGKGNRSKEVMASIVQKGAVYFGCVGGTGALCAQAVKSVEIIAYEDLGTEAIRRLVVEDFPAIVVIDSQGQNLYETEQLKYRNYSFK</sequence>
<comment type="similarity">
    <text evidence="1">Belongs to the class-I fumarase family.</text>
</comment>
<gene>
    <name evidence="4" type="ORF">SAMN04488579_102214</name>
</gene>
<dbReference type="SUPFAM" id="SSF117457">
    <property type="entry name" value="FumA C-terminal domain-like"/>
    <property type="match status" value="1"/>
</dbReference>
<accession>A0A1H3BVD5</accession>
<dbReference type="EMBL" id="FNOU01000002">
    <property type="protein sequence ID" value="SDX45588.1"/>
    <property type="molecule type" value="Genomic_DNA"/>
</dbReference>
<dbReference type="PANTHER" id="PTHR43351">
    <property type="entry name" value="L(+)-TARTRATE DEHYDRATASE SUBUNIT BETA"/>
    <property type="match status" value="1"/>
</dbReference>
<evidence type="ECO:0000256" key="2">
    <source>
        <dbReference type="ARBA" id="ARBA00023239"/>
    </source>
</evidence>
<dbReference type="AlphaFoldDB" id="A0A1H3BVD5"/>
<dbReference type="InterPro" id="IPR004647">
    <property type="entry name" value="Fe-S_hydro-lyase_TtdB-typ_cat"/>
</dbReference>
<feature type="domain" description="Fe-S hydro-lyase tartrate dehydratase beta-type catalytic" evidence="3">
    <location>
        <begin position="10"/>
        <end position="175"/>
    </location>
</feature>
<keyword evidence="5" id="KW-1185">Reference proteome</keyword>
<name>A0A1H3BVD5_EUBBA</name>
<dbReference type="STRING" id="1528.SAMN04488579_102214"/>
<keyword evidence="2" id="KW-0456">Lyase</keyword>
<evidence type="ECO:0000256" key="1">
    <source>
        <dbReference type="ARBA" id="ARBA00008876"/>
    </source>
</evidence>
<evidence type="ECO:0000313" key="4">
    <source>
        <dbReference type="EMBL" id="SDX45588.1"/>
    </source>
</evidence>
<dbReference type="NCBIfam" id="NF005310">
    <property type="entry name" value="PRK06842.1"/>
    <property type="match status" value="1"/>
</dbReference>
<dbReference type="InterPro" id="IPR036660">
    <property type="entry name" value="Fe-S_hydroAse_TtdB_cat_sf"/>
</dbReference>
<protein>
    <submittedName>
        <fullName evidence="4">Fumarate hydratase subunit beta</fullName>
    </submittedName>
</protein>
<dbReference type="RefSeq" id="WP_422717888.1">
    <property type="nucleotide sequence ID" value="NZ_FNOU01000002.1"/>
</dbReference>
<dbReference type="NCBIfam" id="TIGR00723">
    <property type="entry name" value="ttdB_fumA_fumB"/>
    <property type="match status" value="1"/>
</dbReference>
<reference evidence="5" key="1">
    <citation type="submission" date="2016-10" db="EMBL/GenBank/DDBJ databases">
        <authorList>
            <person name="Varghese N."/>
            <person name="Submissions S."/>
        </authorList>
    </citation>
    <scope>NUCLEOTIDE SEQUENCE [LARGE SCALE GENOMIC DNA]</scope>
    <source>
        <strain evidence="5">VPI 5359</strain>
    </source>
</reference>
<dbReference type="Gene3D" id="3.20.130.10">
    <property type="entry name" value="Fe-S hydro-lyase, tartrate dehydratase beta-type, catalytic domain"/>
    <property type="match status" value="1"/>
</dbReference>
<dbReference type="PANTHER" id="PTHR43351:SF2">
    <property type="entry name" value="L(+)-TARTRATE DEHYDRATASE SUBUNIT BETA-RELATED"/>
    <property type="match status" value="1"/>
</dbReference>
<evidence type="ECO:0000259" key="3">
    <source>
        <dbReference type="Pfam" id="PF05683"/>
    </source>
</evidence>
<proteinExistence type="inferred from homology"/>